<evidence type="ECO:0008006" key="3">
    <source>
        <dbReference type="Google" id="ProtNLM"/>
    </source>
</evidence>
<dbReference type="SUPFAM" id="SSF53254">
    <property type="entry name" value="Phosphoglycerate mutase-like"/>
    <property type="match status" value="1"/>
</dbReference>
<protein>
    <recommendedName>
        <fullName evidence="3">Histidine phosphatase family protein</fullName>
    </recommendedName>
</protein>
<dbReference type="CDD" id="cd07067">
    <property type="entry name" value="HP_PGM_like"/>
    <property type="match status" value="1"/>
</dbReference>
<evidence type="ECO:0000313" key="1">
    <source>
        <dbReference type="EMBL" id="APZ42376.1"/>
    </source>
</evidence>
<dbReference type="Pfam" id="PF00300">
    <property type="entry name" value="His_Phos_1"/>
    <property type="match status" value="1"/>
</dbReference>
<dbReference type="EMBL" id="CP019434">
    <property type="protein sequence ID" value="APZ42376.1"/>
    <property type="molecule type" value="Genomic_DNA"/>
</dbReference>
<dbReference type="STRING" id="1765967.BW247_04115"/>
<dbReference type="PANTHER" id="PTHR47623">
    <property type="entry name" value="OS09G0287300 PROTEIN"/>
    <property type="match status" value="1"/>
</dbReference>
<reference evidence="1 2" key="1">
    <citation type="submission" date="2017-01" db="EMBL/GenBank/DDBJ databases">
        <title>Draft sequence of Acidihalobacter ferrooxidans strain DSM 14175 (strain V8).</title>
        <authorList>
            <person name="Khaleque H.N."/>
            <person name="Ramsay J.P."/>
            <person name="Murphy R.J.T."/>
            <person name="Kaksonen A.H."/>
            <person name="Boxall N.J."/>
            <person name="Watkin E.L.J."/>
        </authorList>
    </citation>
    <scope>NUCLEOTIDE SEQUENCE [LARGE SCALE GENOMIC DNA]</scope>
    <source>
        <strain evidence="1 2">V8</strain>
    </source>
</reference>
<keyword evidence="2" id="KW-1185">Reference proteome</keyword>
<dbReference type="Proteomes" id="UP000243807">
    <property type="component" value="Chromosome"/>
</dbReference>
<dbReference type="KEGG" id="afy:BW247_04115"/>
<dbReference type="OrthoDB" id="9810154at2"/>
<dbReference type="Gene3D" id="3.40.50.1240">
    <property type="entry name" value="Phosphoglycerate mutase-like"/>
    <property type="match status" value="1"/>
</dbReference>
<dbReference type="PANTHER" id="PTHR47623:SF1">
    <property type="entry name" value="OS09G0287300 PROTEIN"/>
    <property type="match status" value="1"/>
</dbReference>
<dbReference type="InterPro" id="IPR013078">
    <property type="entry name" value="His_Pase_superF_clade-1"/>
</dbReference>
<gene>
    <name evidence="1" type="ORF">BW247_04115</name>
</gene>
<name>A0A1P8UEY0_9GAMM</name>
<dbReference type="RefSeq" id="WP_076835946.1">
    <property type="nucleotide sequence ID" value="NZ_CP019434.1"/>
</dbReference>
<dbReference type="AlphaFoldDB" id="A0A1P8UEY0"/>
<evidence type="ECO:0000313" key="2">
    <source>
        <dbReference type="Proteomes" id="UP000243807"/>
    </source>
</evidence>
<proteinExistence type="predicted"/>
<organism evidence="1 2">
    <name type="scientific">Acidihalobacter ferrooxydans</name>
    <dbReference type="NCBI Taxonomy" id="1765967"/>
    <lineage>
        <taxon>Bacteria</taxon>
        <taxon>Pseudomonadati</taxon>
        <taxon>Pseudomonadota</taxon>
        <taxon>Gammaproteobacteria</taxon>
        <taxon>Chromatiales</taxon>
        <taxon>Ectothiorhodospiraceae</taxon>
        <taxon>Acidihalobacter</taxon>
    </lineage>
</organism>
<sequence>MKTLTLLRHAKSSWNHPDLDDFERPLNARGRHDAPLMGHRLAARATPPDRLLSSPAVRARATVEAVAQALGFPLDAVAWEPRIYAATRERLLTVLREQPDTANHLLLVGHNPGLTELANALTGDTLDNLPTASAYILDLPIEHWRDIAYGQGTRIAFIRPKDHG</sequence>
<dbReference type="InterPro" id="IPR029033">
    <property type="entry name" value="His_PPase_superfam"/>
</dbReference>
<dbReference type="SMART" id="SM00855">
    <property type="entry name" value="PGAM"/>
    <property type="match status" value="1"/>
</dbReference>
<accession>A0A1P8UEY0</accession>